<dbReference type="SMART" id="SM00369">
    <property type="entry name" value="LRR_TYP"/>
    <property type="match status" value="4"/>
</dbReference>
<accession>A0AA38HVS3</accession>
<dbReference type="Pfam" id="PF13855">
    <property type="entry name" value="LRR_8"/>
    <property type="match status" value="1"/>
</dbReference>
<protein>
    <submittedName>
        <fullName evidence="4">Uncharacterized protein</fullName>
    </submittedName>
</protein>
<dbReference type="Gene3D" id="3.80.10.10">
    <property type="entry name" value="Ribonuclease Inhibitor"/>
    <property type="match status" value="1"/>
</dbReference>
<dbReference type="PANTHER" id="PTHR15936:SF2">
    <property type="entry name" value="GUANINE NUCLEOTIDE-BINDING PROTEIN G(I)_G(S)_G(O) SUBUNIT GAMMA-13"/>
    <property type="match status" value="1"/>
</dbReference>
<feature type="chain" id="PRO_5041299526" evidence="3">
    <location>
        <begin position="20"/>
        <end position="350"/>
    </location>
</feature>
<evidence type="ECO:0000256" key="2">
    <source>
        <dbReference type="ARBA" id="ARBA00022737"/>
    </source>
</evidence>
<proteinExistence type="predicted"/>
<keyword evidence="1" id="KW-0433">Leucine-rich repeat</keyword>
<dbReference type="GO" id="GO:0050909">
    <property type="term" value="P:sensory perception of taste"/>
    <property type="evidence" value="ECO:0007669"/>
    <property type="project" value="InterPro"/>
</dbReference>
<dbReference type="InterPro" id="IPR039227">
    <property type="entry name" value="GNG13"/>
</dbReference>
<dbReference type="EMBL" id="JALNTZ010000007">
    <property type="protein sequence ID" value="KAJ3644793.1"/>
    <property type="molecule type" value="Genomic_DNA"/>
</dbReference>
<keyword evidence="3" id="KW-0732">Signal</keyword>
<keyword evidence="5" id="KW-1185">Reference proteome</keyword>
<reference evidence="4" key="1">
    <citation type="journal article" date="2023" name="G3 (Bethesda)">
        <title>Whole genome assemblies of Zophobas morio and Tenebrio molitor.</title>
        <authorList>
            <person name="Kaur S."/>
            <person name="Stinson S.A."/>
            <person name="diCenzo G.C."/>
        </authorList>
    </citation>
    <scope>NUCLEOTIDE SEQUENCE</scope>
    <source>
        <strain evidence="4">QUZm001</strain>
    </source>
</reference>
<evidence type="ECO:0000313" key="4">
    <source>
        <dbReference type="EMBL" id="KAJ3644793.1"/>
    </source>
</evidence>
<organism evidence="4 5">
    <name type="scientific">Zophobas morio</name>
    <dbReference type="NCBI Taxonomy" id="2755281"/>
    <lineage>
        <taxon>Eukaryota</taxon>
        <taxon>Metazoa</taxon>
        <taxon>Ecdysozoa</taxon>
        <taxon>Arthropoda</taxon>
        <taxon>Hexapoda</taxon>
        <taxon>Insecta</taxon>
        <taxon>Pterygota</taxon>
        <taxon>Neoptera</taxon>
        <taxon>Endopterygota</taxon>
        <taxon>Coleoptera</taxon>
        <taxon>Polyphaga</taxon>
        <taxon>Cucujiformia</taxon>
        <taxon>Tenebrionidae</taxon>
        <taxon>Zophobas</taxon>
    </lineage>
</organism>
<dbReference type="GO" id="GO:0007200">
    <property type="term" value="P:phospholipase C-activating G protein-coupled receptor signaling pathway"/>
    <property type="evidence" value="ECO:0007669"/>
    <property type="project" value="InterPro"/>
</dbReference>
<gene>
    <name evidence="4" type="ORF">Zmor_022496</name>
</gene>
<evidence type="ECO:0000313" key="5">
    <source>
        <dbReference type="Proteomes" id="UP001168821"/>
    </source>
</evidence>
<feature type="signal peptide" evidence="3">
    <location>
        <begin position="1"/>
        <end position="19"/>
    </location>
</feature>
<dbReference type="InterPro" id="IPR003591">
    <property type="entry name" value="Leu-rich_rpt_typical-subtyp"/>
</dbReference>
<dbReference type="Proteomes" id="UP001168821">
    <property type="component" value="Unassembled WGS sequence"/>
</dbReference>
<evidence type="ECO:0000256" key="1">
    <source>
        <dbReference type="ARBA" id="ARBA00022614"/>
    </source>
</evidence>
<evidence type="ECO:0000256" key="3">
    <source>
        <dbReference type="SAM" id="SignalP"/>
    </source>
</evidence>
<dbReference type="PANTHER" id="PTHR15936">
    <property type="entry name" value="GUANINE NUCLEOTIDE-BINDING PROTEIN G I /G S /G O GAMMA-13 SUBUNIT"/>
    <property type="match status" value="1"/>
</dbReference>
<dbReference type="GO" id="GO:0005834">
    <property type="term" value="C:heterotrimeric G-protein complex"/>
    <property type="evidence" value="ECO:0007669"/>
    <property type="project" value="InterPro"/>
</dbReference>
<dbReference type="AlphaFoldDB" id="A0AA38HVS3"/>
<sequence>MYLKTVAVLFLCFLQLIITCDFRFNYVTKIAGKFQDNKHQDAKEITITSPEIWGATIENQHIPTLCCKIFNLKYDMRFIIFDNCRTEQIQEECFSEKVENITTQIAIINDKLTSIKTGTFRNLKVRIIHLENNLIEVIEEESFLNLPNLMNLDLSFNNLHILNSKAFVNLPHFGSLILESNRIKALHNNSLYFFRSVYSVLDIKCNNLTYIDKNALDGMAAENFDLNLYGNKLVSLPEGVFDHHRFSSIHVGKNPLRNLSKHFCSQNCTVQEFHFGCGGLNMESIRESVQNIENWVRANNVNLYTDDDCSFNISEKIIADEWPTCKSTGSTEEIWFWTYLEILVILYFMI</sequence>
<dbReference type="InterPro" id="IPR032675">
    <property type="entry name" value="LRR_dom_sf"/>
</dbReference>
<dbReference type="InterPro" id="IPR001611">
    <property type="entry name" value="Leu-rich_rpt"/>
</dbReference>
<dbReference type="GO" id="GO:0031681">
    <property type="term" value="F:G-protein beta-subunit binding"/>
    <property type="evidence" value="ECO:0007669"/>
    <property type="project" value="InterPro"/>
</dbReference>
<comment type="caution">
    <text evidence="4">The sequence shown here is derived from an EMBL/GenBank/DDBJ whole genome shotgun (WGS) entry which is preliminary data.</text>
</comment>
<name>A0AA38HVS3_9CUCU</name>
<keyword evidence="2" id="KW-0677">Repeat</keyword>
<dbReference type="SUPFAM" id="SSF52058">
    <property type="entry name" value="L domain-like"/>
    <property type="match status" value="1"/>
</dbReference>